<dbReference type="STRING" id="1423806.FD15_GL001476"/>
<dbReference type="PATRIC" id="fig|1423806.3.peg.1495"/>
<comment type="caution">
    <text evidence="5">The sequence shown here is derived from an EMBL/GenBank/DDBJ whole genome shotgun (WGS) entry which is preliminary data.</text>
</comment>
<dbReference type="eggNOG" id="COG3682">
    <property type="taxonomic scope" value="Bacteria"/>
</dbReference>
<dbReference type="AlphaFoldDB" id="A0A0R2DS92"/>
<keyword evidence="6" id="KW-1185">Reference proteome</keyword>
<protein>
    <submittedName>
        <fullName evidence="5">Transcriptional regulator</fullName>
    </submittedName>
</protein>
<dbReference type="PIRSF" id="PIRSF019455">
    <property type="entry name" value="CopR_AtkY"/>
    <property type="match status" value="1"/>
</dbReference>
<accession>A0A0R2DS92</accession>
<dbReference type="GO" id="GO:0003677">
    <property type="term" value="F:DNA binding"/>
    <property type="evidence" value="ECO:0007669"/>
    <property type="project" value="UniProtKB-KW"/>
</dbReference>
<dbReference type="Gene3D" id="1.10.10.10">
    <property type="entry name" value="Winged helix-like DNA-binding domain superfamily/Winged helix DNA-binding domain"/>
    <property type="match status" value="1"/>
</dbReference>
<dbReference type="SUPFAM" id="SSF46785">
    <property type="entry name" value="Winged helix' DNA-binding domain"/>
    <property type="match status" value="1"/>
</dbReference>
<gene>
    <name evidence="5" type="ORF">FD15_GL001476</name>
</gene>
<evidence type="ECO:0000256" key="1">
    <source>
        <dbReference type="ARBA" id="ARBA00011046"/>
    </source>
</evidence>
<keyword evidence="4" id="KW-0804">Transcription</keyword>
<evidence type="ECO:0000256" key="4">
    <source>
        <dbReference type="ARBA" id="ARBA00023163"/>
    </source>
</evidence>
<dbReference type="InterPro" id="IPR014071">
    <property type="entry name" value="Cu_transp_CopY/TcrY"/>
</dbReference>
<keyword evidence="3" id="KW-0238">DNA-binding</keyword>
<dbReference type="InterPro" id="IPR036388">
    <property type="entry name" value="WH-like_DNA-bd_sf"/>
</dbReference>
<evidence type="ECO:0000256" key="3">
    <source>
        <dbReference type="ARBA" id="ARBA00023125"/>
    </source>
</evidence>
<evidence type="ECO:0000256" key="2">
    <source>
        <dbReference type="ARBA" id="ARBA00023015"/>
    </source>
</evidence>
<name>A0A0R2DS92_9LACO</name>
<organism evidence="5 6">
    <name type="scientific">Liquorilactobacillus sucicola DSM 21376 = JCM 15457</name>
    <dbReference type="NCBI Taxonomy" id="1423806"/>
    <lineage>
        <taxon>Bacteria</taxon>
        <taxon>Bacillati</taxon>
        <taxon>Bacillota</taxon>
        <taxon>Bacilli</taxon>
        <taxon>Lactobacillales</taxon>
        <taxon>Lactobacillaceae</taxon>
        <taxon>Liquorilactobacillus</taxon>
    </lineage>
</organism>
<dbReference type="InterPro" id="IPR005650">
    <property type="entry name" value="BlaI_family"/>
</dbReference>
<dbReference type="NCBIfam" id="TIGR02698">
    <property type="entry name" value="CopY_TcrY"/>
    <property type="match status" value="1"/>
</dbReference>
<dbReference type="InterPro" id="IPR036390">
    <property type="entry name" value="WH_DNA-bd_sf"/>
</dbReference>
<dbReference type="Proteomes" id="UP000050961">
    <property type="component" value="Unassembled WGS sequence"/>
</dbReference>
<comment type="similarity">
    <text evidence="1">Belongs to the BlaI transcriptional regulatory family.</text>
</comment>
<dbReference type="EMBL" id="AYZF01000013">
    <property type="protein sequence ID" value="KRN06275.1"/>
    <property type="molecule type" value="Genomic_DNA"/>
</dbReference>
<sequence>MNLEKGNATLMSPSEWEVMRIIWTKQGASSTEVIRLMQLKREWSESTIKTLLGRLVDKKMLQTIKDGRRFFYRPTVTESDAMNKVASELFDHLCNMKKGGVIINLLSDLTLSRADIERMQLLLSEKLKTAPVSINCDCLPTDEDCTMHKKSC</sequence>
<reference evidence="5 6" key="1">
    <citation type="journal article" date="2015" name="Genome Announc.">
        <title>Expanding the biotechnology potential of lactobacilli through comparative genomics of 213 strains and associated genera.</title>
        <authorList>
            <person name="Sun Z."/>
            <person name="Harris H.M."/>
            <person name="McCann A."/>
            <person name="Guo C."/>
            <person name="Argimon S."/>
            <person name="Zhang W."/>
            <person name="Yang X."/>
            <person name="Jeffery I.B."/>
            <person name="Cooney J.C."/>
            <person name="Kagawa T.F."/>
            <person name="Liu W."/>
            <person name="Song Y."/>
            <person name="Salvetti E."/>
            <person name="Wrobel A."/>
            <person name="Rasinkangas P."/>
            <person name="Parkhill J."/>
            <person name="Rea M.C."/>
            <person name="O'Sullivan O."/>
            <person name="Ritari J."/>
            <person name="Douillard F.P."/>
            <person name="Paul Ross R."/>
            <person name="Yang R."/>
            <person name="Briner A.E."/>
            <person name="Felis G.E."/>
            <person name="de Vos W.M."/>
            <person name="Barrangou R."/>
            <person name="Klaenhammer T.R."/>
            <person name="Caufield P.W."/>
            <person name="Cui Y."/>
            <person name="Zhang H."/>
            <person name="O'Toole P.W."/>
        </authorList>
    </citation>
    <scope>NUCLEOTIDE SEQUENCE [LARGE SCALE GENOMIC DNA]</scope>
    <source>
        <strain evidence="5 6">DSM 21376</strain>
    </source>
</reference>
<keyword evidence="2" id="KW-0805">Transcription regulation</keyword>
<evidence type="ECO:0000313" key="5">
    <source>
        <dbReference type="EMBL" id="KRN06275.1"/>
    </source>
</evidence>
<proteinExistence type="inferred from homology"/>
<evidence type="ECO:0000313" key="6">
    <source>
        <dbReference type="Proteomes" id="UP000050961"/>
    </source>
</evidence>
<dbReference type="Pfam" id="PF03965">
    <property type="entry name" value="Penicillinase_R"/>
    <property type="match status" value="1"/>
</dbReference>
<dbReference type="GO" id="GO:0045892">
    <property type="term" value="P:negative regulation of DNA-templated transcription"/>
    <property type="evidence" value="ECO:0007669"/>
    <property type="project" value="InterPro"/>
</dbReference>